<keyword evidence="4" id="KW-1185">Reference proteome</keyword>
<dbReference type="Gene3D" id="3.10.20.280">
    <property type="entry name" value="RnfH-like"/>
    <property type="match status" value="1"/>
</dbReference>
<dbReference type="Pfam" id="PF03658">
    <property type="entry name" value="Ub-RnfH"/>
    <property type="match status" value="1"/>
</dbReference>
<comment type="caution">
    <text evidence="3">The sequence shown here is derived from an EMBL/GenBank/DDBJ whole genome shotgun (WGS) entry which is preliminary data.</text>
</comment>
<evidence type="ECO:0000313" key="3">
    <source>
        <dbReference type="EMBL" id="NMH16946.1"/>
    </source>
</evidence>
<dbReference type="PANTHER" id="PTHR37483:SF1">
    <property type="entry name" value="UPF0125 PROTEIN RATB"/>
    <property type="match status" value="1"/>
</dbReference>
<name>A0ABX1QNE8_9PROT</name>
<dbReference type="Proteomes" id="UP000669605">
    <property type="component" value="Unassembled WGS sequence"/>
</dbReference>
<dbReference type="InterPro" id="IPR005346">
    <property type="entry name" value="RnfH"/>
</dbReference>
<reference evidence="3 4" key="1">
    <citation type="journal article" date="2020" name="Curr. Microbiol.">
        <title>Tepidiphilus baoligensis sp. nov., a Novel Bacterium of the Family Hydrogenophilaceae Isolated from an Oil Reservoir.</title>
        <authorList>
            <person name="Zhang X."/>
            <person name="Wang G."/>
            <person name="Ma X."/>
            <person name="Yu J."/>
            <person name="You J."/>
            <person name="Xue Y."/>
            <person name="Ma Y."/>
        </authorList>
    </citation>
    <scope>NUCLEOTIDE SEQUENCE [LARGE SCALE GENOMIC DNA]</scope>
    <source>
        <strain evidence="3 4">B18-69</strain>
    </source>
</reference>
<evidence type="ECO:0000256" key="2">
    <source>
        <dbReference type="HAMAP-Rule" id="MF_00460"/>
    </source>
</evidence>
<sequence>MPSCAGPVRSRGRAVAELRIELVCAPSPRVIDRVSLVLPEGATVRDAVLRSGVLERHPALQRDWERACSLYGRLVPPETPLAEGDRLELTRALIADPKAVRRRRARTSRNKN</sequence>
<gene>
    <name evidence="3" type="ORF">GV368_07525</name>
</gene>
<evidence type="ECO:0000256" key="1">
    <source>
        <dbReference type="ARBA" id="ARBA00010645"/>
    </source>
</evidence>
<accession>A0ABX1QNE8</accession>
<dbReference type="HAMAP" id="MF_00460">
    <property type="entry name" value="UPF0125_RnfH"/>
    <property type="match status" value="1"/>
</dbReference>
<dbReference type="EMBL" id="JAAAUB010000009">
    <property type="protein sequence ID" value="NMH16946.1"/>
    <property type="molecule type" value="Genomic_DNA"/>
</dbReference>
<dbReference type="PANTHER" id="PTHR37483">
    <property type="entry name" value="UPF0125 PROTEIN RATB"/>
    <property type="match status" value="1"/>
</dbReference>
<proteinExistence type="inferred from homology"/>
<evidence type="ECO:0000313" key="4">
    <source>
        <dbReference type="Proteomes" id="UP000669605"/>
    </source>
</evidence>
<organism evidence="3 4">
    <name type="scientific">Tepidiphilus baoligensis</name>
    <dbReference type="NCBI Taxonomy" id="2698687"/>
    <lineage>
        <taxon>Bacteria</taxon>
        <taxon>Pseudomonadati</taxon>
        <taxon>Pseudomonadota</taxon>
        <taxon>Hydrogenophilia</taxon>
        <taxon>Hydrogenophilales</taxon>
        <taxon>Hydrogenophilaceae</taxon>
        <taxon>Tepidiphilus</taxon>
    </lineage>
</organism>
<dbReference type="InterPro" id="IPR037021">
    <property type="entry name" value="RnfH_sf"/>
</dbReference>
<protein>
    <recommendedName>
        <fullName evidence="2">UPF0125 protein GV368_07525</fullName>
    </recommendedName>
</protein>
<dbReference type="SUPFAM" id="SSF54285">
    <property type="entry name" value="MoaD/ThiS"/>
    <property type="match status" value="1"/>
</dbReference>
<dbReference type="InterPro" id="IPR016155">
    <property type="entry name" value="Mopterin_synth/thiamin_S_b"/>
</dbReference>
<comment type="similarity">
    <text evidence="1 2">Belongs to the UPF0125 (RnfH) family.</text>
</comment>